<dbReference type="SUPFAM" id="SSF88723">
    <property type="entry name" value="PIN domain-like"/>
    <property type="match status" value="1"/>
</dbReference>
<dbReference type="CDD" id="cd09877">
    <property type="entry name" value="PIN_YacL-like"/>
    <property type="match status" value="1"/>
</dbReference>
<dbReference type="Gene3D" id="3.40.50.1010">
    <property type="entry name" value="5'-nuclease"/>
    <property type="match status" value="1"/>
</dbReference>
<gene>
    <name evidence="7" type="primary">yacL</name>
    <name evidence="7" type="ORF">Pmgp_03088</name>
</gene>
<dbReference type="OrthoDB" id="9780734at2"/>
<proteinExistence type="predicted"/>
<protein>
    <submittedName>
        <fullName evidence="7">Putative PIN and TRAM-domain containing protein YacL</fullName>
        <ecNumber evidence="7">3.1.-.-</ecNumber>
    </submittedName>
</protein>
<feature type="transmembrane region" description="Helical" evidence="5">
    <location>
        <begin position="46"/>
        <end position="67"/>
    </location>
</feature>
<dbReference type="InterPro" id="IPR002716">
    <property type="entry name" value="PIN_dom"/>
</dbReference>
<sequence>MVRKIAFIVLVVLFTAAGSAIGILLVNSNSDMFTFFANLPQQFKFSLIGLSSLIALAAGILLAPLMIRGAVRITVFIEQYLQRTPIQDLVMGSVGLIIGLIIANLIGSILSSIGIVGKILWILITLLLAYLGLSIGIKKREDLITLFAGFPKFGKERALKAEARTGQFKILDTSVIIDGRIAELCESGFVEGIQLVPAFVLEELRHIADSPDLLKRNRGRRGLDILNKMRKDPDIKVQIYDNNRGLEDVAEVDTKLVKLAQKLGGKIITNDFNLNKVAELHGVKVLNINELANAIKPVVLPGEEMVVQVVKDGKESGQGVAYLDDGTMIVVDGGKRYMNQTIPVLVTSVLQTAAGRMIFAKPKYDRRIEGQAGYGEVNIIG</sequence>
<dbReference type="PROSITE" id="PS50926">
    <property type="entry name" value="TRAM"/>
    <property type="match status" value="1"/>
</dbReference>
<dbReference type="GO" id="GO:0016787">
    <property type="term" value="F:hydrolase activity"/>
    <property type="evidence" value="ECO:0007669"/>
    <property type="project" value="UniProtKB-KW"/>
</dbReference>
<dbReference type="Pfam" id="PF01850">
    <property type="entry name" value="PIN"/>
    <property type="match status" value="1"/>
</dbReference>
<dbReference type="PANTHER" id="PTHR11603:SF147">
    <property type="entry name" value="MEMBRANE PROTEIN"/>
    <property type="match status" value="1"/>
</dbReference>
<dbReference type="GO" id="GO:0004518">
    <property type="term" value="F:nuclease activity"/>
    <property type="evidence" value="ECO:0007669"/>
    <property type="project" value="UniProtKB-KW"/>
</dbReference>
<dbReference type="SMART" id="SM00670">
    <property type="entry name" value="PINc"/>
    <property type="match status" value="1"/>
</dbReference>
<keyword evidence="5" id="KW-0472">Membrane</keyword>
<keyword evidence="3 7" id="KW-0378">Hydrolase</keyword>
<dbReference type="InterPro" id="IPR029060">
    <property type="entry name" value="PIN-like_dom_sf"/>
</dbReference>
<evidence type="ECO:0000256" key="1">
    <source>
        <dbReference type="ARBA" id="ARBA00001946"/>
    </source>
</evidence>
<evidence type="ECO:0000256" key="3">
    <source>
        <dbReference type="ARBA" id="ARBA00022801"/>
    </source>
</evidence>
<comment type="cofactor">
    <cofactor evidence="1">
        <name>Mg(2+)</name>
        <dbReference type="ChEBI" id="CHEBI:18420"/>
    </cofactor>
</comment>
<dbReference type="PANTHER" id="PTHR11603">
    <property type="entry name" value="AAA FAMILY ATPASE"/>
    <property type="match status" value="1"/>
</dbReference>
<evidence type="ECO:0000313" key="7">
    <source>
        <dbReference type="EMBL" id="TEB09488.1"/>
    </source>
</evidence>
<dbReference type="RefSeq" id="WP_134214942.1">
    <property type="nucleotide sequence ID" value="NZ_QFFZ01000046.1"/>
</dbReference>
<feature type="domain" description="TRAM" evidence="6">
    <location>
        <begin position="298"/>
        <end position="359"/>
    </location>
</feature>
<dbReference type="InterPro" id="IPR002792">
    <property type="entry name" value="TRAM_dom"/>
</dbReference>
<organism evidence="7 8">
    <name type="scientific">Pelotomaculum propionicicum</name>
    <dbReference type="NCBI Taxonomy" id="258475"/>
    <lineage>
        <taxon>Bacteria</taxon>
        <taxon>Bacillati</taxon>
        <taxon>Bacillota</taxon>
        <taxon>Clostridia</taxon>
        <taxon>Eubacteriales</taxon>
        <taxon>Desulfotomaculaceae</taxon>
        <taxon>Pelotomaculum</taxon>
    </lineage>
</organism>
<evidence type="ECO:0000256" key="4">
    <source>
        <dbReference type="ARBA" id="ARBA00022842"/>
    </source>
</evidence>
<accession>A0A4Y7RKF6</accession>
<keyword evidence="5" id="KW-1133">Transmembrane helix</keyword>
<dbReference type="AlphaFoldDB" id="A0A4Y7RKF6"/>
<evidence type="ECO:0000256" key="2">
    <source>
        <dbReference type="ARBA" id="ARBA00022722"/>
    </source>
</evidence>
<reference evidence="7 8" key="1">
    <citation type="journal article" date="2018" name="Environ. Microbiol.">
        <title>Novel energy conservation strategies and behaviour of Pelotomaculum schinkii driving syntrophic propionate catabolism.</title>
        <authorList>
            <person name="Hidalgo-Ahumada C.A.P."/>
            <person name="Nobu M.K."/>
            <person name="Narihiro T."/>
            <person name="Tamaki H."/>
            <person name="Liu W.T."/>
            <person name="Kamagata Y."/>
            <person name="Stams A.J.M."/>
            <person name="Imachi H."/>
            <person name="Sousa D.Z."/>
        </authorList>
    </citation>
    <scope>NUCLEOTIDE SEQUENCE [LARGE SCALE GENOMIC DNA]</scope>
    <source>
        <strain evidence="7 8">MGP</strain>
    </source>
</reference>
<evidence type="ECO:0000259" key="6">
    <source>
        <dbReference type="PROSITE" id="PS50926"/>
    </source>
</evidence>
<keyword evidence="4" id="KW-0460">Magnesium</keyword>
<feature type="transmembrane region" description="Helical" evidence="5">
    <location>
        <begin position="119"/>
        <end position="137"/>
    </location>
</feature>
<feature type="transmembrane region" description="Helical" evidence="5">
    <location>
        <begin position="88"/>
        <end position="113"/>
    </location>
</feature>
<keyword evidence="8" id="KW-1185">Reference proteome</keyword>
<dbReference type="EMBL" id="QFFZ01000046">
    <property type="protein sequence ID" value="TEB09488.1"/>
    <property type="molecule type" value="Genomic_DNA"/>
</dbReference>
<keyword evidence="2" id="KW-0540">Nuclease</keyword>
<name>A0A4Y7RKF6_9FIRM</name>
<evidence type="ECO:0000256" key="5">
    <source>
        <dbReference type="SAM" id="Phobius"/>
    </source>
</evidence>
<comment type="caution">
    <text evidence="7">The sequence shown here is derived from an EMBL/GenBank/DDBJ whole genome shotgun (WGS) entry which is preliminary data.</text>
</comment>
<dbReference type="EC" id="3.1.-.-" evidence="7"/>
<keyword evidence="5" id="KW-0812">Transmembrane</keyword>
<evidence type="ECO:0000313" key="8">
    <source>
        <dbReference type="Proteomes" id="UP000297597"/>
    </source>
</evidence>
<dbReference type="InterPro" id="IPR052041">
    <property type="entry name" value="Nucleic_acid_metab_PIN/TRAM"/>
</dbReference>
<dbReference type="Proteomes" id="UP000297597">
    <property type="component" value="Unassembled WGS sequence"/>
</dbReference>